<organism evidence="2 3">
    <name type="scientific">Haloarcula rubripromontorii</name>
    <dbReference type="NCBI Taxonomy" id="1705562"/>
    <lineage>
        <taxon>Archaea</taxon>
        <taxon>Methanobacteriati</taxon>
        <taxon>Methanobacteriota</taxon>
        <taxon>Stenosarchaea group</taxon>
        <taxon>Halobacteria</taxon>
        <taxon>Halobacteriales</taxon>
        <taxon>Haloarculaceae</taxon>
        <taxon>Haloarcula</taxon>
    </lineage>
</organism>
<accession>A0A847U353</accession>
<comment type="caution">
    <text evidence="2">The sequence shown here is derived from an EMBL/GenBank/DDBJ whole genome shotgun (WGS) entry which is preliminary data.</text>
</comment>
<evidence type="ECO:0000313" key="2">
    <source>
        <dbReference type="EMBL" id="NLV05291.1"/>
    </source>
</evidence>
<evidence type="ECO:0000256" key="1">
    <source>
        <dbReference type="SAM" id="MobiDB-lite"/>
    </source>
</evidence>
<protein>
    <submittedName>
        <fullName evidence="2">Uncharacterized protein</fullName>
    </submittedName>
</protein>
<dbReference type="Proteomes" id="UP000610611">
    <property type="component" value="Unassembled WGS sequence"/>
</dbReference>
<reference evidence="2" key="1">
    <citation type="submission" date="2019-12" db="EMBL/GenBank/DDBJ databases">
        <title>The whole-genome sequencing of Haloarcula japonica strain pws8.</title>
        <authorList>
            <person name="Verma D.K."/>
            <person name="Gopal K."/>
            <person name="Prasad E.S."/>
        </authorList>
    </citation>
    <scope>NUCLEOTIDE SEQUENCE</scope>
    <source>
        <strain evidence="2">Pws8</strain>
    </source>
</reference>
<dbReference type="AlphaFoldDB" id="A0A847U353"/>
<feature type="region of interest" description="Disordered" evidence="1">
    <location>
        <begin position="207"/>
        <end position="226"/>
    </location>
</feature>
<sequence>MATPTSETNKAGKEVFDLDDFFIAPWGLATEVRPMHILWEGEIDRLHIIYDSQIKFNEAYNLNQDISNYMCETDESEQAKLLSIPSEELNTPGYINLKFSIDSIFQDNITEHPVKIGFELEDGDVIDYEDSTYTIRPRISVINEPEDIIITDETDEPISIDIGMRYVGFGLAQVDIAAKGEGELISKGESIYHDMIEALIDSGIHKKEDPDLEPVDDSWKSETGVEVPRETVEDLAEDMRELLSEESFDQFDSEELTQLADVLDDDQGDDREVVYQQLELVMLNSLLDMVDRHPAENVQLSNPNTKVEIEGRITEFVVEFHLSDREENDYETVEVAVEVDDQRSDGGMIEAEINTEWDHHQASPEEILNKL</sequence>
<proteinExistence type="predicted"/>
<gene>
    <name evidence="2" type="ORF">GOC83_03980</name>
</gene>
<dbReference type="EMBL" id="WOWB01000001">
    <property type="protein sequence ID" value="NLV05291.1"/>
    <property type="molecule type" value="Genomic_DNA"/>
</dbReference>
<dbReference type="RefSeq" id="WP_170082804.1">
    <property type="nucleotide sequence ID" value="NZ_WOWB01000001.1"/>
</dbReference>
<name>A0A847U353_9EURY</name>
<evidence type="ECO:0000313" key="3">
    <source>
        <dbReference type="Proteomes" id="UP000610611"/>
    </source>
</evidence>